<protein>
    <submittedName>
        <fullName evidence="1">Uncharacterized protein</fullName>
    </submittedName>
</protein>
<evidence type="ECO:0000313" key="2">
    <source>
        <dbReference type="Proteomes" id="UP000078046"/>
    </source>
</evidence>
<keyword evidence="2" id="KW-1185">Reference proteome</keyword>
<reference evidence="1 2" key="1">
    <citation type="submission" date="2016-04" db="EMBL/GenBank/DDBJ databases">
        <title>The genome of Intoshia linei affirms orthonectids as highly simplified spiralians.</title>
        <authorList>
            <person name="Mikhailov K.V."/>
            <person name="Slusarev G.S."/>
            <person name="Nikitin M.A."/>
            <person name="Logacheva M.D."/>
            <person name="Penin A."/>
            <person name="Aleoshin V."/>
            <person name="Panchin Y.V."/>
        </authorList>
    </citation>
    <scope>NUCLEOTIDE SEQUENCE [LARGE SCALE GENOMIC DNA]</scope>
    <source>
        <strain evidence="1">Intl2013</strain>
        <tissue evidence="1">Whole animal</tissue>
    </source>
</reference>
<dbReference type="GO" id="GO:0003676">
    <property type="term" value="F:nucleic acid binding"/>
    <property type="evidence" value="ECO:0007669"/>
    <property type="project" value="InterPro"/>
</dbReference>
<dbReference type="OrthoDB" id="9986793at2759"/>
<dbReference type="Gene3D" id="3.30.420.10">
    <property type="entry name" value="Ribonuclease H-like superfamily/Ribonuclease H"/>
    <property type="match status" value="1"/>
</dbReference>
<comment type="caution">
    <text evidence="1">The sequence shown here is derived from an EMBL/GenBank/DDBJ whole genome shotgun (WGS) entry which is preliminary data.</text>
</comment>
<proteinExistence type="predicted"/>
<dbReference type="Proteomes" id="UP000078046">
    <property type="component" value="Unassembled WGS sequence"/>
</dbReference>
<dbReference type="InterPro" id="IPR036397">
    <property type="entry name" value="RNaseH_sf"/>
</dbReference>
<gene>
    <name evidence="1" type="ORF">A3Q56_00706</name>
</gene>
<name>A0A177BBF5_9BILA</name>
<accession>A0A177BBF5</accession>
<sequence length="72" mass="8683">MDPTKEHSCPKVLMWCEFWRSHVLDPFFFNNTVTGEVYLKMLQNDLMPQMERIGERKPLWFMPPPVKNQIND</sequence>
<evidence type="ECO:0000313" key="1">
    <source>
        <dbReference type="EMBL" id="OAF71535.1"/>
    </source>
</evidence>
<dbReference type="AlphaFoldDB" id="A0A177BBF5"/>
<organism evidence="1 2">
    <name type="scientific">Intoshia linei</name>
    <dbReference type="NCBI Taxonomy" id="1819745"/>
    <lineage>
        <taxon>Eukaryota</taxon>
        <taxon>Metazoa</taxon>
        <taxon>Spiralia</taxon>
        <taxon>Lophotrochozoa</taxon>
        <taxon>Mesozoa</taxon>
        <taxon>Orthonectida</taxon>
        <taxon>Rhopaluridae</taxon>
        <taxon>Intoshia</taxon>
    </lineage>
</organism>
<dbReference type="EMBL" id="LWCA01000043">
    <property type="protein sequence ID" value="OAF71535.1"/>
    <property type="molecule type" value="Genomic_DNA"/>
</dbReference>